<keyword evidence="7" id="KW-0732">Signal</keyword>
<dbReference type="EMBL" id="BMJJ01000005">
    <property type="protein sequence ID" value="GGD20524.1"/>
    <property type="molecule type" value="Genomic_DNA"/>
</dbReference>
<dbReference type="Pfam" id="PF07886">
    <property type="entry name" value="BA14K"/>
    <property type="match status" value="1"/>
</dbReference>
<keyword evidence="4" id="KW-1003">Cell membrane</keyword>
<evidence type="ECO:0000256" key="1">
    <source>
        <dbReference type="ARBA" id="ARBA00004167"/>
    </source>
</evidence>
<keyword evidence="4" id="KW-0472">Membrane</keyword>
<reference evidence="8" key="2">
    <citation type="submission" date="2020-09" db="EMBL/GenBank/DDBJ databases">
        <authorList>
            <person name="Sun Q."/>
            <person name="Zhou Y."/>
        </authorList>
    </citation>
    <scope>NUCLEOTIDE SEQUENCE</scope>
    <source>
        <strain evidence="8">CGMCC 1.15493</strain>
    </source>
</reference>
<dbReference type="GO" id="GO:0016020">
    <property type="term" value="C:membrane"/>
    <property type="evidence" value="ECO:0007669"/>
    <property type="project" value="UniProtKB-SubCell"/>
</dbReference>
<keyword evidence="5" id="KW-0430">Lectin</keyword>
<organism evidence="8 9">
    <name type="scientific">Aureimonas glaciei</name>
    <dbReference type="NCBI Taxonomy" id="1776957"/>
    <lineage>
        <taxon>Bacteria</taxon>
        <taxon>Pseudomonadati</taxon>
        <taxon>Pseudomonadota</taxon>
        <taxon>Alphaproteobacteria</taxon>
        <taxon>Hyphomicrobiales</taxon>
        <taxon>Aurantimonadaceae</taxon>
        <taxon>Aureimonas</taxon>
    </lineage>
</organism>
<reference evidence="8" key="1">
    <citation type="journal article" date="2014" name="Int. J. Syst. Evol. Microbiol.">
        <title>Complete genome sequence of Corynebacterium casei LMG S-19264T (=DSM 44701T), isolated from a smear-ripened cheese.</title>
        <authorList>
            <consortium name="US DOE Joint Genome Institute (JGI-PGF)"/>
            <person name="Walter F."/>
            <person name="Albersmeier A."/>
            <person name="Kalinowski J."/>
            <person name="Ruckert C."/>
        </authorList>
    </citation>
    <scope>NUCLEOTIDE SEQUENCE</scope>
    <source>
        <strain evidence="8">CGMCC 1.15493</strain>
    </source>
</reference>
<dbReference type="Proteomes" id="UP000613160">
    <property type="component" value="Unassembled WGS sequence"/>
</dbReference>
<feature type="chain" id="PRO_5037079811" description="Lectin-like protein BA14k" evidence="7">
    <location>
        <begin position="24"/>
        <end position="161"/>
    </location>
</feature>
<comment type="similarity">
    <text evidence="2">Belongs to the BA14k family.</text>
</comment>
<protein>
    <recommendedName>
        <fullName evidence="3">Lectin-like protein BA14k</fullName>
    </recommendedName>
</protein>
<evidence type="ECO:0000313" key="9">
    <source>
        <dbReference type="Proteomes" id="UP000613160"/>
    </source>
</evidence>
<comment type="subcellular location">
    <subcellularLocation>
        <location evidence="1">Membrane</location>
        <topology evidence="1">Single-pass membrane protein</topology>
    </subcellularLocation>
</comment>
<dbReference type="RefSeq" id="WP_188850900.1">
    <property type="nucleotide sequence ID" value="NZ_BMJJ01000005.1"/>
</dbReference>
<sequence length="161" mass="18316">MRIPNFLHSRVLAIAVAMAVVPAAIPSNVPIVGVSKAEARDFGHRYYRHGARSHHRGFYRGGRHYGRPAYGSRYHGRRHYGGRHYRHHRRYNDGVGIGAAIIGLGVGAAIANSGPRYYREPAYGHAVRSPEWYRYCAARYRSFDPRSGTFQPYHGPRRLCR</sequence>
<evidence type="ECO:0000256" key="2">
    <source>
        <dbReference type="ARBA" id="ARBA00010270"/>
    </source>
</evidence>
<evidence type="ECO:0000256" key="3">
    <source>
        <dbReference type="ARBA" id="ARBA00020552"/>
    </source>
</evidence>
<comment type="function">
    <text evidence="6">Has immunoglobulin-binding and hemagglutination properties, and can bind to mannose. Essential for virulence. May be involved in LPS biosynthesis or polysaccharide transport.</text>
</comment>
<evidence type="ECO:0000256" key="6">
    <source>
        <dbReference type="ARBA" id="ARBA00025321"/>
    </source>
</evidence>
<comment type="caution">
    <text evidence="8">The sequence shown here is derived from an EMBL/GenBank/DDBJ whole genome shotgun (WGS) entry which is preliminary data.</text>
</comment>
<accession>A0A916XXP4</accession>
<feature type="signal peptide" evidence="7">
    <location>
        <begin position="1"/>
        <end position="23"/>
    </location>
</feature>
<dbReference type="GO" id="GO:0030246">
    <property type="term" value="F:carbohydrate binding"/>
    <property type="evidence" value="ECO:0007669"/>
    <property type="project" value="UniProtKB-KW"/>
</dbReference>
<evidence type="ECO:0000256" key="4">
    <source>
        <dbReference type="ARBA" id="ARBA00022475"/>
    </source>
</evidence>
<proteinExistence type="inferred from homology"/>
<dbReference type="AlphaFoldDB" id="A0A916XXP4"/>
<evidence type="ECO:0000313" key="8">
    <source>
        <dbReference type="EMBL" id="GGD20524.1"/>
    </source>
</evidence>
<keyword evidence="9" id="KW-1185">Reference proteome</keyword>
<evidence type="ECO:0000256" key="7">
    <source>
        <dbReference type="SAM" id="SignalP"/>
    </source>
</evidence>
<dbReference type="InterPro" id="IPR012413">
    <property type="entry name" value="BA14K"/>
</dbReference>
<evidence type="ECO:0000256" key="5">
    <source>
        <dbReference type="ARBA" id="ARBA00022734"/>
    </source>
</evidence>
<gene>
    <name evidence="8" type="ORF">GCM10011335_24280</name>
</gene>
<name>A0A916XXP4_9HYPH</name>